<evidence type="ECO:0000256" key="2">
    <source>
        <dbReference type="ARBA" id="ARBA00023315"/>
    </source>
</evidence>
<organism evidence="4 5">
    <name type="scientific">Shouchella lehensis</name>
    <dbReference type="NCBI Taxonomy" id="300825"/>
    <lineage>
        <taxon>Bacteria</taxon>
        <taxon>Bacillati</taxon>
        <taxon>Bacillota</taxon>
        <taxon>Bacilli</taxon>
        <taxon>Bacillales</taxon>
        <taxon>Bacillaceae</taxon>
        <taxon>Shouchella</taxon>
    </lineage>
</organism>
<keyword evidence="1 4" id="KW-0808">Transferase</keyword>
<dbReference type="CDD" id="cd04301">
    <property type="entry name" value="NAT_SF"/>
    <property type="match status" value="1"/>
</dbReference>
<dbReference type="InterPro" id="IPR000182">
    <property type="entry name" value="GNAT_dom"/>
</dbReference>
<keyword evidence="2" id="KW-0012">Acyltransferase</keyword>
<evidence type="ECO:0000313" key="5">
    <source>
        <dbReference type="Proteomes" id="UP000298210"/>
    </source>
</evidence>
<dbReference type="SUPFAM" id="SSF55729">
    <property type="entry name" value="Acyl-CoA N-acyltransferases (Nat)"/>
    <property type="match status" value="1"/>
</dbReference>
<dbReference type="InterPro" id="IPR050832">
    <property type="entry name" value="Bact_Acetyltransf"/>
</dbReference>
<dbReference type="Pfam" id="PF00583">
    <property type="entry name" value="Acetyltransf_1"/>
    <property type="match status" value="1"/>
</dbReference>
<dbReference type="RefSeq" id="WP_055737315.1">
    <property type="nucleotide sequence ID" value="NZ_LDIM01000014.1"/>
</dbReference>
<dbReference type="PANTHER" id="PTHR43877">
    <property type="entry name" value="AMINOALKYLPHOSPHONATE N-ACETYLTRANSFERASE-RELATED-RELATED"/>
    <property type="match status" value="1"/>
</dbReference>
<evidence type="ECO:0000259" key="3">
    <source>
        <dbReference type="PROSITE" id="PS51186"/>
    </source>
</evidence>
<name>A0A4Y7WI23_9BACI</name>
<comment type="caution">
    <text evidence="4">The sequence shown here is derived from an EMBL/GenBank/DDBJ whole genome shotgun (WGS) entry which is preliminary data.</text>
</comment>
<evidence type="ECO:0000313" key="4">
    <source>
        <dbReference type="EMBL" id="TES47922.1"/>
    </source>
</evidence>
<accession>A0A4Y7WI23</accession>
<proteinExistence type="predicted"/>
<dbReference type="InterPro" id="IPR016181">
    <property type="entry name" value="Acyl_CoA_acyltransferase"/>
</dbReference>
<protein>
    <submittedName>
        <fullName evidence="4">GNAT family N-acetyltransferase</fullName>
    </submittedName>
</protein>
<dbReference type="Proteomes" id="UP000298210">
    <property type="component" value="Unassembled WGS sequence"/>
</dbReference>
<sequence length="154" mass="17892">MIRKAVMTDCQAIHQLIRSSFQIYKHDPVTASALHETRLSIALRLSQEEEAFVCMKENRIVGCVFFRHNEKTCSFFRLSVDPSYQGQGISKLLLQCVEKEALHRQCLEVTCETREVNIPFYCKQGYEEVSFNNHSSLYVFKKALNMSKKTWQCA</sequence>
<dbReference type="EMBL" id="SNUX01000003">
    <property type="protein sequence ID" value="TES47922.1"/>
    <property type="molecule type" value="Genomic_DNA"/>
</dbReference>
<gene>
    <name evidence="4" type="ORF">E2L03_12330</name>
</gene>
<dbReference type="AlphaFoldDB" id="A0A4Y7WI23"/>
<dbReference type="PROSITE" id="PS51186">
    <property type="entry name" value="GNAT"/>
    <property type="match status" value="1"/>
</dbReference>
<reference evidence="4 5" key="1">
    <citation type="submission" date="2019-03" db="EMBL/GenBank/DDBJ databases">
        <authorList>
            <person name="Liu G."/>
        </authorList>
    </citation>
    <scope>NUCLEOTIDE SEQUENCE [LARGE SCALE GENOMIC DNA]</scope>
    <source>
        <strain evidence="4 5">DSM 19099</strain>
    </source>
</reference>
<dbReference type="GO" id="GO:0016747">
    <property type="term" value="F:acyltransferase activity, transferring groups other than amino-acyl groups"/>
    <property type="evidence" value="ECO:0007669"/>
    <property type="project" value="InterPro"/>
</dbReference>
<evidence type="ECO:0000256" key="1">
    <source>
        <dbReference type="ARBA" id="ARBA00022679"/>
    </source>
</evidence>
<dbReference type="Gene3D" id="3.40.630.30">
    <property type="match status" value="1"/>
</dbReference>
<feature type="domain" description="N-acetyltransferase" evidence="3">
    <location>
        <begin position="1"/>
        <end position="151"/>
    </location>
</feature>